<name>A0A512IRA7_9HYPH</name>
<dbReference type="Pfam" id="PF00293">
    <property type="entry name" value="NUDIX"/>
    <property type="match status" value="1"/>
</dbReference>
<evidence type="ECO:0000256" key="5">
    <source>
        <dbReference type="ARBA" id="ARBA00022842"/>
    </source>
</evidence>
<dbReference type="RefSeq" id="WP_147079284.1">
    <property type="nucleotide sequence ID" value="NZ_BJZT01000028.1"/>
</dbReference>
<dbReference type="CDD" id="cd18870">
    <property type="entry name" value="NUDIX_AcylCoAdiphos_Nudt19"/>
    <property type="match status" value="1"/>
</dbReference>
<evidence type="ECO:0000256" key="3">
    <source>
        <dbReference type="ARBA" id="ARBA00022723"/>
    </source>
</evidence>
<evidence type="ECO:0000256" key="2">
    <source>
        <dbReference type="ARBA" id="ARBA00001946"/>
    </source>
</evidence>
<keyword evidence="10" id="KW-1185">Reference proteome</keyword>
<keyword evidence="6" id="KW-0464">Manganese</keyword>
<comment type="caution">
    <text evidence="9">The sequence shown here is derived from an EMBL/GenBank/DDBJ whole genome shotgun (WGS) entry which is preliminary data.</text>
</comment>
<dbReference type="PANTHER" id="PTHR12318:SF0">
    <property type="entry name" value="ACYL-COENZYME A DIPHOSPHATASE NUDT19"/>
    <property type="match status" value="1"/>
</dbReference>
<dbReference type="InterPro" id="IPR015797">
    <property type="entry name" value="NUDIX_hydrolase-like_dom_sf"/>
</dbReference>
<dbReference type="GO" id="GO:0016818">
    <property type="term" value="F:hydrolase activity, acting on acid anhydrides, in phosphorus-containing anhydrides"/>
    <property type="evidence" value="ECO:0007669"/>
    <property type="project" value="InterPro"/>
</dbReference>
<feature type="compositionally biased region" description="Pro residues" evidence="7">
    <location>
        <begin position="1"/>
        <end position="11"/>
    </location>
</feature>
<dbReference type="OrthoDB" id="9805905at2"/>
<organism evidence="9 10">
    <name type="scientific">Methylobacterium haplocladii</name>
    <dbReference type="NCBI Taxonomy" id="1176176"/>
    <lineage>
        <taxon>Bacteria</taxon>
        <taxon>Pseudomonadati</taxon>
        <taxon>Pseudomonadota</taxon>
        <taxon>Alphaproteobacteria</taxon>
        <taxon>Hyphomicrobiales</taxon>
        <taxon>Methylobacteriaceae</taxon>
        <taxon>Methylobacterium</taxon>
    </lineage>
</organism>
<dbReference type="AlphaFoldDB" id="A0A512IRA7"/>
<keyword evidence="3" id="KW-0479">Metal-binding</keyword>
<gene>
    <name evidence="9" type="ORF">MHA02_26030</name>
</gene>
<reference evidence="9 10" key="1">
    <citation type="submission" date="2019-07" db="EMBL/GenBank/DDBJ databases">
        <title>Whole genome shotgun sequence of Methylobacterium haplocladii NBRC 107714.</title>
        <authorList>
            <person name="Hosoyama A."/>
            <person name="Uohara A."/>
            <person name="Ohji S."/>
            <person name="Ichikawa N."/>
        </authorList>
    </citation>
    <scope>NUCLEOTIDE SEQUENCE [LARGE SCALE GENOMIC DNA]</scope>
    <source>
        <strain evidence="9 10">NBRC 107714</strain>
    </source>
</reference>
<dbReference type="GO" id="GO:0046872">
    <property type="term" value="F:metal ion binding"/>
    <property type="evidence" value="ECO:0007669"/>
    <property type="project" value="UniProtKB-KW"/>
</dbReference>
<feature type="region of interest" description="Disordered" evidence="7">
    <location>
        <begin position="1"/>
        <end position="26"/>
    </location>
</feature>
<evidence type="ECO:0000259" key="8">
    <source>
        <dbReference type="PROSITE" id="PS51462"/>
    </source>
</evidence>
<protein>
    <submittedName>
        <fullName evidence="9">NUDIX hydrolase</fullName>
    </submittedName>
</protein>
<dbReference type="SUPFAM" id="SSF55811">
    <property type="entry name" value="Nudix"/>
    <property type="match status" value="1"/>
</dbReference>
<comment type="cofactor">
    <cofactor evidence="2">
        <name>Mg(2+)</name>
        <dbReference type="ChEBI" id="CHEBI:18420"/>
    </cofactor>
</comment>
<keyword evidence="5" id="KW-0460">Magnesium</keyword>
<dbReference type="PROSITE" id="PS51462">
    <property type="entry name" value="NUDIX"/>
    <property type="match status" value="1"/>
</dbReference>
<comment type="cofactor">
    <cofactor evidence="1">
        <name>Mn(2+)</name>
        <dbReference type="ChEBI" id="CHEBI:29035"/>
    </cofactor>
</comment>
<feature type="domain" description="Nudix hydrolase" evidence="8">
    <location>
        <begin position="26"/>
        <end position="222"/>
    </location>
</feature>
<evidence type="ECO:0000313" key="10">
    <source>
        <dbReference type="Proteomes" id="UP000321258"/>
    </source>
</evidence>
<evidence type="ECO:0000256" key="7">
    <source>
        <dbReference type="SAM" id="MobiDB-lite"/>
    </source>
</evidence>
<accession>A0A512IRA7</accession>
<dbReference type="Gene3D" id="3.90.79.10">
    <property type="entry name" value="Nucleoside Triphosphate Pyrophosphohydrolase"/>
    <property type="match status" value="1"/>
</dbReference>
<keyword evidence="4 9" id="KW-0378">Hydrolase</keyword>
<dbReference type="Proteomes" id="UP000321258">
    <property type="component" value="Unassembled WGS sequence"/>
</dbReference>
<evidence type="ECO:0000256" key="1">
    <source>
        <dbReference type="ARBA" id="ARBA00001936"/>
    </source>
</evidence>
<dbReference type="EMBL" id="BJZT01000028">
    <property type="protein sequence ID" value="GEP00216.1"/>
    <property type="molecule type" value="Genomic_DNA"/>
</dbReference>
<sequence>MDQATPPPPPASAGSETRSRAAPALRPRDAATLILVDRAKKKPRVLMGRRHVGLAFMGGKFVFPGGRVEPSDRRMIVAGALPQRSEDALDARLVRPSPMLGRSLALAAIRETYEETGLLVGSRDYGPPASVPEGAWTAFAEEGVFPDLEALHLLARAITPPGRPRRFDTRFFVADRTAVAAERPGIVGPDSELTEIAWVGLDEARKLDLPRITRAVLDDLEAAAALDFQPFRAIPFYFERYGKGLRELL</sequence>
<dbReference type="PANTHER" id="PTHR12318">
    <property type="entry name" value="TESTOSTERONE-REGULATED PROTEIN RP2"/>
    <property type="match status" value="1"/>
</dbReference>
<proteinExistence type="predicted"/>
<evidence type="ECO:0000256" key="6">
    <source>
        <dbReference type="ARBA" id="ARBA00023211"/>
    </source>
</evidence>
<dbReference type="InterPro" id="IPR039121">
    <property type="entry name" value="NUDT19"/>
</dbReference>
<evidence type="ECO:0000256" key="4">
    <source>
        <dbReference type="ARBA" id="ARBA00022801"/>
    </source>
</evidence>
<dbReference type="InterPro" id="IPR000086">
    <property type="entry name" value="NUDIX_hydrolase_dom"/>
</dbReference>
<evidence type="ECO:0000313" key="9">
    <source>
        <dbReference type="EMBL" id="GEP00216.1"/>
    </source>
</evidence>